<dbReference type="RefSeq" id="WP_276657226.1">
    <property type="nucleotide sequence ID" value="NZ_SSFD01000062.1"/>
</dbReference>
<dbReference type="InterPro" id="IPR012354">
    <property type="entry name" value="Esterase_lipase"/>
</dbReference>
<dbReference type="SUPFAM" id="SSF53474">
    <property type="entry name" value="alpha/beta-Hydrolases"/>
    <property type="match status" value="1"/>
</dbReference>
<evidence type="ECO:0000313" key="5">
    <source>
        <dbReference type="EMBL" id="TXH89218.1"/>
    </source>
</evidence>
<reference evidence="5 6" key="1">
    <citation type="submission" date="2018-09" db="EMBL/GenBank/DDBJ databases">
        <title>Metagenome Assembled Genomes from an Advanced Water Purification Facility.</title>
        <authorList>
            <person name="Stamps B.W."/>
            <person name="Spear J.R."/>
        </authorList>
    </citation>
    <scope>NUCLEOTIDE SEQUENCE [LARGE SCALE GENOMIC DNA]</scope>
    <source>
        <strain evidence="5">Bin_27_1</strain>
    </source>
</reference>
<evidence type="ECO:0000259" key="4">
    <source>
        <dbReference type="Pfam" id="PF12146"/>
    </source>
</evidence>
<dbReference type="AlphaFoldDB" id="A0A5C7SZ57"/>
<accession>A0A5C7SZ57</accession>
<dbReference type="Gene3D" id="3.40.50.1820">
    <property type="entry name" value="alpha/beta hydrolase"/>
    <property type="match status" value="1"/>
</dbReference>
<comment type="caution">
    <text evidence="5">The sequence shown here is derived from an EMBL/GenBank/DDBJ whole genome shotgun (WGS) entry which is preliminary data.</text>
</comment>
<dbReference type="GO" id="GO:0052689">
    <property type="term" value="F:carboxylic ester hydrolase activity"/>
    <property type="evidence" value="ECO:0007669"/>
    <property type="project" value="InterPro"/>
</dbReference>
<evidence type="ECO:0000313" key="6">
    <source>
        <dbReference type="Proteomes" id="UP000321192"/>
    </source>
</evidence>
<dbReference type="InterPro" id="IPR029058">
    <property type="entry name" value="AB_hydrolase_fold"/>
</dbReference>
<dbReference type="InterPro" id="IPR051044">
    <property type="entry name" value="MAG_DAG_Lipase"/>
</dbReference>
<dbReference type="Pfam" id="PF12146">
    <property type="entry name" value="Hydrolase_4"/>
    <property type="match status" value="1"/>
</dbReference>
<keyword evidence="5" id="KW-0378">Hydrolase</keyword>
<dbReference type="PIRSF" id="PIRSF017388">
    <property type="entry name" value="Esterase_lipase"/>
    <property type="match status" value="1"/>
</dbReference>
<dbReference type="InterPro" id="IPR022742">
    <property type="entry name" value="Hydrolase_4"/>
</dbReference>
<evidence type="ECO:0000256" key="2">
    <source>
        <dbReference type="PIRSR" id="PIRSR017388-2"/>
    </source>
</evidence>
<organism evidence="5 6">
    <name type="scientific">Thauera aminoaromatica</name>
    <dbReference type="NCBI Taxonomy" id="164330"/>
    <lineage>
        <taxon>Bacteria</taxon>
        <taxon>Pseudomonadati</taxon>
        <taxon>Pseudomonadota</taxon>
        <taxon>Betaproteobacteria</taxon>
        <taxon>Rhodocyclales</taxon>
        <taxon>Zoogloeaceae</taxon>
        <taxon>Thauera</taxon>
    </lineage>
</organism>
<evidence type="ECO:0000256" key="1">
    <source>
        <dbReference type="PIRSR" id="PIRSR017388-1"/>
    </source>
</evidence>
<evidence type="ECO:0000256" key="3">
    <source>
        <dbReference type="PIRSR" id="PIRSR017388-3"/>
    </source>
</evidence>
<dbReference type="PANTHER" id="PTHR11614">
    <property type="entry name" value="PHOSPHOLIPASE-RELATED"/>
    <property type="match status" value="1"/>
</dbReference>
<feature type="active site" description="Charge relay system" evidence="1">
    <location>
        <position position="197"/>
    </location>
</feature>
<gene>
    <name evidence="5" type="ORF">E6Q80_04645</name>
</gene>
<feature type="active site" description="Nucleophile" evidence="1">
    <location>
        <position position="96"/>
    </location>
</feature>
<dbReference type="EMBL" id="SSFD01000062">
    <property type="protein sequence ID" value="TXH89218.1"/>
    <property type="molecule type" value="Genomic_DNA"/>
</dbReference>
<protein>
    <submittedName>
        <fullName evidence="5">Alpha/beta fold hydrolase</fullName>
    </submittedName>
</protein>
<dbReference type="Proteomes" id="UP000321192">
    <property type="component" value="Unassembled WGS sequence"/>
</dbReference>
<feature type="binding site" evidence="2">
    <location>
        <position position="97"/>
    </location>
    <ligand>
        <name>substrate</name>
    </ligand>
</feature>
<name>A0A5C7SZ57_THASP</name>
<feature type="domain" description="Serine aminopeptidase S33" evidence="4">
    <location>
        <begin position="22"/>
        <end position="232"/>
    </location>
</feature>
<feature type="site" description="Important for substrate specificity" evidence="3">
    <location>
        <position position="146"/>
    </location>
</feature>
<feature type="active site" description="Charge relay system" evidence="1">
    <location>
        <position position="227"/>
    </location>
</feature>
<sequence>MTDETILQGAEPFFFPGNDIGVLVCHGFTGTTQSMRPLGEALAAAGYTVIGPRLAGHGISPAAMARTTAADWIASVDEALAKLRETCSQIFMVGLSMGGTLTLYTAAKHADIIQGAVPINAAVQLNSADMAGAALDAHMPATVPGIGSDIKKPGVVELAYKEVPVPAFRQAYALFSVTHDLLPKVTCPVLVIQSRDDHVVDPSNGPRIVRRLGSSRIDLRWLNDSYHVATLDNDLPLICSETLAFIRGITGR</sequence>
<proteinExistence type="predicted"/>
<feature type="binding site" evidence="2">
    <location>
        <position position="28"/>
    </location>
    <ligand>
        <name>substrate</name>
    </ligand>
</feature>